<reference evidence="2" key="1">
    <citation type="journal article" date="2019" name="Int. J. Syst. Evol. Microbiol.">
        <title>The Global Catalogue of Microorganisms (GCM) 10K type strain sequencing project: providing services to taxonomists for standard genome sequencing and annotation.</title>
        <authorList>
            <consortium name="The Broad Institute Genomics Platform"/>
            <consortium name="The Broad Institute Genome Sequencing Center for Infectious Disease"/>
            <person name="Wu L."/>
            <person name="Ma J."/>
        </authorList>
    </citation>
    <scope>NUCLEOTIDE SEQUENCE [LARGE SCALE GENOMIC DNA]</scope>
    <source>
        <strain evidence="2">JCM 30331</strain>
    </source>
</reference>
<accession>A0ABQ2F340</accession>
<dbReference type="EMBL" id="BMPP01000016">
    <property type="protein sequence ID" value="GGK36865.1"/>
    <property type="molecule type" value="Genomic_DNA"/>
</dbReference>
<evidence type="ECO:0000313" key="2">
    <source>
        <dbReference type="Proteomes" id="UP000647587"/>
    </source>
</evidence>
<proteinExistence type="predicted"/>
<comment type="caution">
    <text evidence="1">The sequence shown here is derived from an EMBL/GenBank/DDBJ whole genome shotgun (WGS) entry which is preliminary data.</text>
</comment>
<protein>
    <recommendedName>
        <fullName evidence="3">TRAM domain-containing protein</fullName>
    </recommendedName>
</protein>
<evidence type="ECO:0008006" key="3">
    <source>
        <dbReference type="Google" id="ProtNLM"/>
    </source>
</evidence>
<dbReference type="Proteomes" id="UP000647587">
    <property type="component" value="Unassembled WGS sequence"/>
</dbReference>
<gene>
    <name evidence="1" type="ORF">GCM10008955_33390</name>
</gene>
<organism evidence="1 2">
    <name type="scientific">Deinococcus malanensis</name>
    <dbReference type="NCBI Taxonomy" id="1706855"/>
    <lineage>
        <taxon>Bacteria</taxon>
        <taxon>Thermotogati</taxon>
        <taxon>Deinococcota</taxon>
        <taxon>Deinococci</taxon>
        <taxon>Deinococcales</taxon>
        <taxon>Deinococcaceae</taxon>
        <taxon>Deinococcus</taxon>
    </lineage>
</organism>
<name>A0ABQ2F340_9DEIO</name>
<keyword evidence="2" id="KW-1185">Reference proteome</keyword>
<evidence type="ECO:0000313" key="1">
    <source>
        <dbReference type="EMBL" id="GGK36865.1"/>
    </source>
</evidence>
<sequence length="51" mass="5460">MTVMLPDESVEEQSVASLPREALAGDRVAVRVEKGNLLGTWLLPRVGGLQA</sequence>